<keyword evidence="2" id="KW-1185">Reference proteome</keyword>
<comment type="caution">
    <text evidence="1">The sequence shown here is derived from an EMBL/GenBank/DDBJ whole genome shotgun (WGS) entry which is preliminary data.</text>
</comment>
<evidence type="ECO:0000313" key="1">
    <source>
        <dbReference type="EMBL" id="NYD49417.1"/>
    </source>
</evidence>
<dbReference type="Proteomes" id="UP000529783">
    <property type="component" value="Unassembled WGS sequence"/>
</dbReference>
<protein>
    <submittedName>
        <fullName evidence="1">Uncharacterized protein</fullName>
    </submittedName>
</protein>
<dbReference type="AlphaFoldDB" id="A0A7Y9JHJ5"/>
<reference evidence="1 2" key="1">
    <citation type="submission" date="2020-07" db="EMBL/GenBank/DDBJ databases">
        <title>Sequencing the genomes of 1000 actinobacteria strains.</title>
        <authorList>
            <person name="Klenk H.-P."/>
        </authorList>
    </citation>
    <scope>NUCLEOTIDE SEQUENCE [LARGE SCALE GENOMIC DNA]</scope>
    <source>
        <strain evidence="1 2">DSM 40398</strain>
    </source>
</reference>
<evidence type="ECO:0000313" key="2">
    <source>
        <dbReference type="Proteomes" id="UP000529783"/>
    </source>
</evidence>
<dbReference type="EMBL" id="JACCBA010000001">
    <property type="protein sequence ID" value="NYD49417.1"/>
    <property type="molecule type" value="Genomic_DNA"/>
</dbReference>
<proteinExistence type="predicted"/>
<organism evidence="1 2">
    <name type="scientific">Actinomadura luteofluorescens</name>
    <dbReference type="NCBI Taxonomy" id="46163"/>
    <lineage>
        <taxon>Bacteria</taxon>
        <taxon>Bacillati</taxon>
        <taxon>Actinomycetota</taxon>
        <taxon>Actinomycetes</taxon>
        <taxon>Streptosporangiales</taxon>
        <taxon>Thermomonosporaceae</taxon>
        <taxon>Actinomadura</taxon>
    </lineage>
</organism>
<name>A0A7Y9JHJ5_9ACTN</name>
<gene>
    <name evidence="1" type="ORF">BJY14_005400</name>
</gene>
<accession>A0A7Y9JHJ5</accession>
<sequence length="35" mass="3752">MELHGPEHLRRGVPARFTLSPFAAVPRPVRTGGAA</sequence>